<dbReference type="InterPro" id="IPR021257">
    <property type="entry name" value="DUF2809"/>
</dbReference>
<name>A0ABP8YDW8_9MICO</name>
<reference evidence="4" key="1">
    <citation type="journal article" date="2019" name="Int. J. Syst. Evol. Microbiol.">
        <title>The Global Catalogue of Microorganisms (GCM) 10K type strain sequencing project: providing services to taxonomists for standard genome sequencing and annotation.</title>
        <authorList>
            <consortium name="The Broad Institute Genomics Platform"/>
            <consortium name="The Broad Institute Genome Sequencing Center for Infectious Disease"/>
            <person name="Wu L."/>
            <person name="Ma J."/>
        </authorList>
    </citation>
    <scope>NUCLEOTIDE SEQUENCE [LARGE SCALE GENOMIC DNA]</scope>
    <source>
        <strain evidence="4">JCM 18063</strain>
    </source>
</reference>
<evidence type="ECO:0000313" key="4">
    <source>
        <dbReference type="Proteomes" id="UP001500956"/>
    </source>
</evidence>
<organism evidence="3 4">
    <name type="scientific">Isoptericola chiayiensis</name>
    <dbReference type="NCBI Taxonomy" id="579446"/>
    <lineage>
        <taxon>Bacteria</taxon>
        <taxon>Bacillati</taxon>
        <taxon>Actinomycetota</taxon>
        <taxon>Actinomycetes</taxon>
        <taxon>Micrococcales</taxon>
        <taxon>Promicromonosporaceae</taxon>
        <taxon>Isoptericola</taxon>
    </lineage>
</organism>
<keyword evidence="1" id="KW-0812">Transmembrane</keyword>
<evidence type="ECO:0000256" key="1">
    <source>
        <dbReference type="SAM" id="Phobius"/>
    </source>
</evidence>
<keyword evidence="1" id="KW-1133">Transmembrane helix</keyword>
<comment type="caution">
    <text evidence="3">The sequence shown here is derived from an EMBL/GenBank/DDBJ whole genome shotgun (WGS) entry which is preliminary data.</text>
</comment>
<feature type="transmembrane region" description="Helical" evidence="1">
    <location>
        <begin position="42"/>
        <end position="59"/>
    </location>
</feature>
<dbReference type="InterPro" id="IPR003709">
    <property type="entry name" value="VanY-like_core_dom"/>
</dbReference>
<dbReference type="RefSeq" id="WP_172149214.1">
    <property type="nucleotide sequence ID" value="NZ_BAABID010000008.1"/>
</dbReference>
<dbReference type="InterPro" id="IPR009045">
    <property type="entry name" value="Zn_M74/Hedgehog-like"/>
</dbReference>
<feature type="transmembrane region" description="Helical" evidence="1">
    <location>
        <begin position="107"/>
        <end position="125"/>
    </location>
</feature>
<feature type="transmembrane region" description="Helical" evidence="1">
    <location>
        <begin position="146"/>
        <end position="169"/>
    </location>
</feature>
<gene>
    <name evidence="3" type="ORF">GCM10023216_15110</name>
</gene>
<accession>A0ABP8YDW8</accession>
<dbReference type="Pfam" id="PF10990">
    <property type="entry name" value="DUF2809"/>
    <property type="match status" value="1"/>
</dbReference>
<feature type="domain" description="D-alanyl-D-alanine carboxypeptidase-like core" evidence="2">
    <location>
        <begin position="381"/>
        <end position="490"/>
    </location>
</feature>
<dbReference type="PANTHER" id="PTHR34385:SF1">
    <property type="entry name" value="PEPTIDOGLYCAN L-ALANYL-D-GLUTAMATE ENDOPEPTIDASE CWLK"/>
    <property type="match status" value="1"/>
</dbReference>
<dbReference type="EMBL" id="BAABID010000008">
    <property type="protein sequence ID" value="GAA4725738.1"/>
    <property type="molecule type" value="Genomic_DNA"/>
</dbReference>
<dbReference type="Gene3D" id="3.30.1380.10">
    <property type="match status" value="1"/>
</dbReference>
<proteinExistence type="predicted"/>
<feature type="transmembrane region" description="Helical" evidence="1">
    <location>
        <begin position="66"/>
        <end position="87"/>
    </location>
</feature>
<dbReference type="CDD" id="cd14814">
    <property type="entry name" value="Peptidase_M15"/>
    <property type="match status" value="1"/>
</dbReference>
<dbReference type="Pfam" id="PF02557">
    <property type="entry name" value="VanY"/>
    <property type="match status" value="1"/>
</dbReference>
<dbReference type="InterPro" id="IPR052179">
    <property type="entry name" value="DD-CPase-like"/>
</dbReference>
<dbReference type="PANTHER" id="PTHR34385">
    <property type="entry name" value="D-ALANYL-D-ALANINE CARBOXYPEPTIDASE"/>
    <property type="match status" value="1"/>
</dbReference>
<keyword evidence="1" id="KW-0472">Membrane</keyword>
<sequence>MAPPDVRVPRALPTVLAVSTVLAGLGARPFLPDDVAGPVGDALYAVLLVWLVALVAPAVRPATAAALALLVATAVELSHLTDVPATVLDRFPLARYALGTTFSAADVLWYALGAALAGAVLALVRPRAAVVDEALRHVRERRRPRARWVAAVLVPLAVLGAVGAAGVGVERALRLEADDLSAQVVAAGSELADAEDKVADPATRTALSDALDAATALLAGRPVLDRGPGDAAAAGDRLEQAAATVHASRRTFATEQIGAQRETVAPVRRRAEHILAATDRLADAGTAAGDAARTALRDAVGTADEAVSATAADRLDAMALDELEDAAPDLSARRDDVDRATTALMVAQDAVSCPEDDQRWWPRGGRLDDDELAPIPWAPEHEIRADLVDGLVALDEAYRAEFGVHLTVNSAYRSYDQQLAVHDPRDPNPLAAPPGCSNHGLGTAVDLSMGPGSFDGAPYLWLQEHAGEFGWQHPGWAGPAGRLPEPWHWESVETPTEY</sequence>
<dbReference type="SUPFAM" id="SSF55166">
    <property type="entry name" value="Hedgehog/DD-peptidase"/>
    <property type="match status" value="1"/>
</dbReference>
<dbReference type="Proteomes" id="UP001500956">
    <property type="component" value="Unassembled WGS sequence"/>
</dbReference>
<evidence type="ECO:0000259" key="2">
    <source>
        <dbReference type="Pfam" id="PF02557"/>
    </source>
</evidence>
<protein>
    <recommendedName>
        <fullName evidence="2">D-alanyl-D-alanine carboxypeptidase-like core domain-containing protein</fullName>
    </recommendedName>
</protein>
<evidence type="ECO:0000313" key="3">
    <source>
        <dbReference type="EMBL" id="GAA4725738.1"/>
    </source>
</evidence>
<keyword evidence="4" id="KW-1185">Reference proteome</keyword>